<evidence type="ECO:0000256" key="1">
    <source>
        <dbReference type="SAM" id="MobiDB-lite"/>
    </source>
</evidence>
<keyword evidence="2" id="KW-1133">Transmembrane helix</keyword>
<dbReference type="EMBL" id="MHVL01000027">
    <property type="protein sequence ID" value="OHA93088.1"/>
    <property type="molecule type" value="Genomic_DNA"/>
</dbReference>
<feature type="transmembrane region" description="Helical" evidence="2">
    <location>
        <begin position="6"/>
        <end position="29"/>
    </location>
</feature>
<comment type="caution">
    <text evidence="3">The sequence shown here is derived from an EMBL/GenBank/DDBJ whole genome shotgun (WGS) entry which is preliminary data.</text>
</comment>
<dbReference type="AlphaFoldDB" id="A0A1G2T7U1"/>
<protein>
    <submittedName>
        <fullName evidence="3">Uncharacterized protein</fullName>
    </submittedName>
</protein>
<keyword evidence="2" id="KW-0472">Membrane</keyword>
<organism evidence="3 4">
    <name type="scientific">Candidatus Zambryskibacteria bacterium RIFCSPHIGHO2_02_38_10.5</name>
    <dbReference type="NCBI Taxonomy" id="1802742"/>
    <lineage>
        <taxon>Bacteria</taxon>
        <taxon>Candidatus Zambryskiibacteriota</taxon>
    </lineage>
</organism>
<gene>
    <name evidence="3" type="ORF">A2W58_03375</name>
</gene>
<evidence type="ECO:0000313" key="4">
    <source>
        <dbReference type="Proteomes" id="UP000179264"/>
    </source>
</evidence>
<feature type="compositionally biased region" description="Polar residues" evidence="1">
    <location>
        <begin position="75"/>
        <end position="88"/>
    </location>
</feature>
<dbReference type="Proteomes" id="UP000179264">
    <property type="component" value="Unassembled WGS sequence"/>
</dbReference>
<keyword evidence="2" id="KW-0812">Transmembrane</keyword>
<evidence type="ECO:0000313" key="3">
    <source>
        <dbReference type="EMBL" id="OHA93088.1"/>
    </source>
</evidence>
<feature type="region of interest" description="Disordered" evidence="1">
    <location>
        <begin position="59"/>
        <end position="88"/>
    </location>
</feature>
<accession>A0A1G2T7U1</accession>
<proteinExistence type="predicted"/>
<sequence>MEENKSSIGSIVGTIVIIALIILGGLYFWGKRIEESKTAQNLVGGGSEPTADISEAATIKSMSSSDDLGSIEADLSSTNTTNLSPEAE</sequence>
<reference evidence="3 4" key="1">
    <citation type="journal article" date="2016" name="Nat. Commun.">
        <title>Thousands of microbial genomes shed light on interconnected biogeochemical processes in an aquifer system.</title>
        <authorList>
            <person name="Anantharaman K."/>
            <person name="Brown C.T."/>
            <person name="Hug L.A."/>
            <person name="Sharon I."/>
            <person name="Castelle C.J."/>
            <person name="Probst A.J."/>
            <person name="Thomas B.C."/>
            <person name="Singh A."/>
            <person name="Wilkins M.J."/>
            <person name="Karaoz U."/>
            <person name="Brodie E.L."/>
            <person name="Williams K.H."/>
            <person name="Hubbard S.S."/>
            <person name="Banfield J.F."/>
        </authorList>
    </citation>
    <scope>NUCLEOTIDE SEQUENCE [LARGE SCALE GENOMIC DNA]</scope>
</reference>
<name>A0A1G2T7U1_9BACT</name>
<evidence type="ECO:0000256" key="2">
    <source>
        <dbReference type="SAM" id="Phobius"/>
    </source>
</evidence>